<keyword evidence="9" id="KW-0460">Magnesium</keyword>
<dbReference type="PANTHER" id="PTHR21310">
    <property type="entry name" value="AMINOGLYCOSIDE PHOSPHOTRANSFERASE-RELATED-RELATED"/>
    <property type="match status" value="1"/>
</dbReference>
<dbReference type="GO" id="GO:0016301">
    <property type="term" value="F:kinase activity"/>
    <property type="evidence" value="ECO:0007669"/>
    <property type="project" value="UniProtKB-KW"/>
</dbReference>
<keyword evidence="6 7" id="KW-0046">Antibiotic resistance</keyword>
<keyword evidence="2 7" id="KW-0808">Transferase</keyword>
<keyword evidence="4 7" id="KW-0418">Kinase</keyword>
<dbReference type="Gene3D" id="3.30.200.20">
    <property type="entry name" value="Phosphorylase Kinase, domain 1"/>
    <property type="match status" value="1"/>
</dbReference>
<feature type="binding site" evidence="9">
    <location>
        <position position="233"/>
    </location>
    <ligand>
        <name>Mg(2+)</name>
        <dbReference type="ChEBI" id="CHEBI:18420"/>
    </ligand>
</feature>
<dbReference type="CDD" id="cd05150">
    <property type="entry name" value="APH"/>
    <property type="match status" value="1"/>
</dbReference>
<sequence length="289" mass="31408">MWGGNLTTVNPLDEPRLHRDADPVLASEPDDAVAVPPVVGAFAAGRPVKAVWRNTLGGLTFEVGVRPDHCFVKWSPRSSGIDLGAEIARLEWAGRFTSVPRIVGHGSDDDASWMISEPLPGDNAVTTRWKADPATAVAAMGEGLRALHEALPVEGCPFDWSLESRLRWTRQAARLGLLDPSRWHEEHQGLGIDGALALLAEPPDLDRVVVCHGDSCAPNTLIGEDGRWCGHVDLGTMGTADRWADLAVASWSTAWNYGPGWEVVLLDAYGIAPDAERTRYYRLLWDLGP</sequence>
<feature type="active site" description="Proton acceptor" evidence="8">
    <location>
        <position position="214"/>
    </location>
</feature>
<dbReference type="InterPro" id="IPR002575">
    <property type="entry name" value="Aminoglycoside_PTrfase"/>
</dbReference>
<dbReference type="GO" id="GO:0016773">
    <property type="term" value="F:phosphotransferase activity, alcohol group as acceptor"/>
    <property type="evidence" value="ECO:0007669"/>
    <property type="project" value="InterPro"/>
</dbReference>
<dbReference type="EMBL" id="CADCTF010000003">
    <property type="protein sequence ID" value="CAA9210959.1"/>
    <property type="molecule type" value="Genomic_DNA"/>
</dbReference>
<proteinExistence type="inferred from homology"/>
<dbReference type="GO" id="GO:0005524">
    <property type="term" value="F:ATP binding"/>
    <property type="evidence" value="ECO:0007669"/>
    <property type="project" value="UniProtKB-KW"/>
</dbReference>
<dbReference type="PANTHER" id="PTHR21310:SF41">
    <property type="entry name" value="3'-PHOSPHOTRANSFERASE, PUTATIVE-RELATED"/>
    <property type="match status" value="1"/>
</dbReference>
<accession>A0A6J4H283</accession>
<dbReference type="PIRSF" id="PIRSF000706">
    <property type="entry name" value="Kanamycin_kin"/>
    <property type="match status" value="1"/>
</dbReference>
<evidence type="ECO:0000256" key="7">
    <source>
        <dbReference type="PIRNR" id="PIRNR000706"/>
    </source>
</evidence>
<keyword evidence="9" id="KW-0479">Metal-binding</keyword>
<gene>
    <name evidence="11" type="ORF">AVDCRST_MAG50-11</name>
</gene>
<keyword evidence="3 7" id="KW-0547">Nucleotide-binding</keyword>
<evidence type="ECO:0000256" key="5">
    <source>
        <dbReference type="ARBA" id="ARBA00022840"/>
    </source>
</evidence>
<dbReference type="Gene3D" id="3.90.1200.10">
    <property type="match status" value="1"/>
</dbReference>
<evidence type="ECO:0000259" key="10">
    <source>
        <dbReference type="Pfam" id="PF01636"/>
    </source>
</evidence>
<comment type="similarity">
    <text evidence="1 7">Belongs to the aminoglycoside phosphotransferase family.</text>
</comment>
<evidence type="ECO:0000313" key="11">
    <source>
        <dbReference type="EMBL" id="CAA9210959.1"/>
    </source>
</evidence>
<evidence type="ECO:0000256" key="6">
    <source>
        <dbReference type="ARBA" id="ARBA00023251"/>
    </source>
</evidence>
<feature type="binding site" evidence="9">
    <location>
        <position position="219"/>
    </location>
    <ligand>
        <name>Mg(2+)</name>
        <dbReference type="ChEBI" id="CHEBI:18420"/>
    </ligand>
</feature>
<name>A0A6J4H283_9ACTN</name>
<protein>
    <submittedName>
        <fullName evidence="11">Aminoglycoside 3'-phosphotransferase</fullName>
    </submittedName>
</protein>
<dbReference type="InterPro" id="IPR051678">
    <property type="entry name" value="AGP_Transferase"/>
</dbReference>
<keyword evidence="5 7" id="KW-0067">ATP-binding</keyword>
<evidence type="ECO:0000256" key="1">
    <source>
        <dbReference type="ARBA" id="ARBA00006219"/>
    </source>
</evidence>
<dbReference type="SUPFAM" id="SSF56112">
    <property type="entry name" value="Protein kinase-like (PK-like)"/>
    <property type="match status" value="1"/>
</dbReference>
<dbReference type="Pfam" id="PF01636">
    <property type="entry name" value="APH"/>
    <property type="match status" value="1"/>
</dbReference>
<feature type="domain" description="Aminoglycoside phosphotransferase" evidence="10">
    <location>
        <begin position="71"/>
        <end position="279"/>
    </location>
</feature>
<dbReference type="GO" id="GO:0046872">
    <property type="term" value="F:metal ion binding"/>
    <property type="evidence" value="ECO:0007669"/>
    <property type="project" value="UniProtKB-KW"/>
</dbReference>
<evidence type="ECO:0000256" key="9">
    <source>
        <dbReference type="PIRSR" id="PIRSR000706-2"/>
    </source>
</evidence>
<evidence type="ECO:0000256" key="4">
    <source>
        <dbReference type="ARBA" id="ARBA00022777"/>
    </source>
</evidence>
<dbReference type="InterPro" id="IPR011009">
    <property type="entry name" value="Kinase-like_dom_sf"/>
</dbReference>
<dbReference type="GO" id="GO:0046677">
    <property type="term" value="P:response to antibiotic"/>
    <property type="evidence" value="ECO:0007669"/>
    <property type="project" value="UniProtKB-KW"/>
</dbReference>
<dbReference type="InterPro" id="IPR024165">
    <property type="entry name" value="Kan/Strep_kinase"/>
</dbReference>
<organism evidence="11">
    <name type="scientific">uncultured Acidimicrobiales bacterium</name>
    <dbReference type="NCBI Taxonomy" id="310071"/>
    <lineage>
        <taxon>Bacteria</taxon>
        <taxon>Bacillati</taxon>
        <taxon>Actinomycetota</taxon>
        <taxon>Acidimicrobiia</taxon>
        <taxon>Acidimicrobiales</taxon>
        <taxon>environmental samples</taxon>
    </lineage>
</organism>
<evidence type="ECO:0000256" key="3">
    <source>
        <dbReference type="ARBA" id="ARBA00022741"/>
    </source>
</evidence>
<evidence type="ECO:0000256" key="2">
    <source>
        <dbReference type="ARBA" id="ARBA00022679"/>
    </source>
</evidence>
<dbReference type="AlphaFoldDB" id="A0A6J4H283"/>
<reference evidence="11" key="1">
    <citation type="submission" date="2020-02" db="EMBL/GenBank/DDBJ databases">
        <authorList>
            <person name="Meier V. D."/>
        </authorList>
    </citation>
    <scope>NUCLEOTIDE SEQUENCE</scope>
    <source>
        <strain evidence="11">AVDCRST_MAG50</strain>
    </source>
</reference>
<evidence type="ECO:0000256" key="8">
    <source>
        <dbReference type="PIRSR" id="PIRSR000706-1"/>
    </source>
</evidence>